<dbReference type="EMBL" id="NOII01000011">
    <property type="protein sequence ID" value="OYD56579.1"/>
    <property type="molecule type" value="Genomic_DNA"/>
</dbReference>
<organism evidence="2 3">
    <name type="scientific">Fictibacillus aquaticus</name>
    <dbReference type="NCBI Taxonomy" id="2021314"/>
    <lineage>
        <taxon>Bacteria</taxon>
        <taxon>Bacillati</taxon>
        <taxon>Bacillota</taxon>
        <taxon>Bacilli</taxon>
        <taxon>Bacillales</taxon>
        <taxon>Fictibacillaceae</taxon>
        <taxon>Fictibacillus</taxon>
    </lineage>
</organism>
<name>A0A235F5R2_9BACL</name>
<sequence>MEFSIGNDTLYYEMEGHGHPLIILHSMGTDHRSMRAWIEPIFEPSEDVQRIYVDIPAHGRSVCSDVRSTEDMVRLLREFVETAIPDGQFSLVGHSYGGYIAQGIFNELAHRVRGICLLASALHKKERTLPEKVVRERDEAALRAVDQEIRQAFETLLVYQNYNNLVAFIDELQPGRMLADRTFLLSNWRENGYFLPEDPLSAETYSQQALIIAGKQDAITGYKDYYPLAEKFPNSTLAVLNEAGHLMTVEKRRIVQTLFRDWLESCARVTLSGTK</sequence>
<reference evidence="2 3" key="1">
    <citation type="submission" date="2017-07" db="EMBL/GenBank/DDBJ databases">
        <title>Fictibacillus sp. nov. GDSW-R2A3 Genome sequencing and assembly.</title>
        <authorList>
            <person name="Mayilraj S."/>
        </authorList>
    </citation>
    <scope>NUCLEOTIDE SEQUENCE [LARGE SCALE GENOMIC DNA]</scope>
    <source>
        <strain evidence="2 3">GDSW-R2A3</strain>
    </source>
</reference>
<dbReference type="Proteomes" id="UP000215059">
    <property type="component" value="Unassembled WGS sequence"/>
</dbReference>
<proteinExistence type="predicted"/>
<gene>
    <name evidence="2" type="ORF">CGZ90_16335</name>
</gene>
<evidence type="ECO:0000313" key="3">
    <source>
        <dbReference type="Proteomes" id="UP000215059"/>
    </source>
</evidence>
<dbReference type="InterPro" id="IPR050266">
    <property type="entry name" value="AB_hydrolase_sf"/>
</dbReference>
<dbReference type="PANTHER" id="PTHR43798:SF6">
    <property type="entry name" value="HYDROLASE, PUTATIVE (AFU_ORTHOLOGUE AFUA_4G13070)-RELATED"/>
    <property type="match status" value="1"/>
</dbReference>
<evidence type="ECO:0000313" key="2">
    <source>
        <dbReference type="EMBL" id="OYD56579.1"/>
    </source>
</evidence>
<keyword evidence="3" id="KW-1185">Reference proteome</keyword>
<dbReference type="GO" id="GO:0016787">
    <property type="term" value="F:hydrolase activity"/>
    <property type="evidence" value="ECO:0007669"/>
    <property type="project" value="UniProtKB-KW"/>
</dbReference>
<dbReference type="AlphaFoldDB" id="A0A235F5R2"/>
<protein>
    <submittedName>
        <fullName evidence="2">Alpha/beta hydrolase</fullName>
    </submittedName>
</protein>
<dbReference type="Pfam" id="PF00561">
    <property type="entry name" value="Abhydrolase_1"/>
    <property type="match status" value="1"/>
</dbReference>
<keyword evidence="2" id="KW-0378">Hydrolase</keyword>
<dbReference type="InterPro" id="IPR029058">
    <property type="entry name" value="AB_hydrolase_fold"/>
</dbReference>
<dbReference type="SUPFAM" id="SSF53474">
    <property type="entry name" value="alpha/beta-Hydrolases"/>
    <property type="match status" value="1"/>
</dbReference>
<dbReference type="RefSeq" id="WP_094253595.1">
    <property type="nucleotide sequence ID" value="NZ_JBHLXL010000002.1"/>
</dbReference>
<feature type="domain" description="AB hydrolase-1" evidence="1">
    <location>
        <begin position="20"/>
        <end position="248"/>
    </location>
</feature>
<evidence type="ECO:0000259" key="1">
    <source>
        <dbReference type="Pfam" id="PF00561"/>
    </source>
</evidence>
<accession>A0A235F5R2</accession>
<dbReference type="OrthoDB" id="6191536at2"/>
<dbReference type="Gene3D" id="3.40.50.1820">
    <property type="entry name" value="alpha/beta hydrolase"/>
    <property type="match status" value="1"/>
</dbReference>
<dbReference type="InterPro" id="IPR000073">
    <property type="entry name" value="AB_hydrolase_1"/>
</dbReference>
<comment type="caution">
    <text evidence="2">The sequence shown here is derived from an EMBL/GenBank/DDBJ whole genome shotgun (WGS) entry which is preliminary data.</text>
</comment>
<dbReference type="PANTHER" id="PTHR43798">
    <property type="entry name" value="MONOACYLGLYCEROL LIPASE"/>
    <property type="match status" value="1"/>
</dbReference>